<comment type="caution">
    <text evidence="2">The sequence shown here is derived from an EMBL/GenBank/DDBJ whole genome shotgun (WGS) entry which is preliminary data.</text>
</comment>
<keyword evidence="3" id="KW-1185">Reference proteome</keyword>
<evidence type="ECO:0000313" key="2">
    <source>
        <dbReference type="EMBL" id="MFC4628194.1"/>
    </source>
</evidence>
<evidence type="ECO:0000313" key="3">
    <source>
        <dbReference type="Proteomes" id="UP001596011"/>
    </source>
</evidence>
<name>A0ABV9HDZ1_9MICO</name>
<reference evidence="3" key="1">
    <citation type="journal article" date="2019" name="Int. J. Syst. Evol. Microbiol.">
        <title>The Global Catalogue of Microorganisms (GCM) 10K type strain sequencing project: providing services to taxonomists for standard genome sequencing and annotation.</title>
        <authorList>
            <consortium name="The Broad Institute Genomics Platform"/>
            <consortium name="The Broad Institute Genome Sequencing Center for Infectious Disease"/>
            <person name="Wu L."/>
            <person name="Ma J."/>
        </authorList>
    </citation>
    <scope>NUCLEOTIDE SEQUENCE [LARGE SCALE GENOMIC DNA]</scope>
    <source>
        <strain evidence="3">CCUG 42722</strain>
    </source>
</reference>
<protein>
    <recommendedName>
        <fullName evidence="4">WXG100 family type VII secretion target</fullName>
    </recommendedName>
</protein>
<dbReference type="Proteomes" id="UP001596011">
    <property type="component" value="Unassembled WGS sequence"/>
</dbReference>
<evidence type="ECO:0008006" key="4">
    <source>
        <dbReference type="Google" id="ProtNLM"/>
    </source>
</evidence>
<dbReference type="RefSeq" id="WP_377134055.1">
    <property type="nucleotide sequence ID" value="NZ_JBHSFI010000003.1"/>
</dbReference>
<proteinExistence type="predicted"/>
<gene>
    <name evidence="2" type="ORF">ACFO6V_08110</name>
</gene>
<organism evidence="2 3">
    <name type="scientific">Promicromonospora alba</name>
    <dbReference type="NCBI Taxonomy" id="1616110"/>
    <lineage>
        <taxon>Bacteria</taxon>
        <taxon>Bacillati</taxon>
        <taxon>Actinomycetota</taxon>
        <taxon>Actinomycetes</taxon>
        <taxon>Micrococcales</taxon>
        <taxon>Promicromonosporaceae</taxon>
        <taxon>Promicromonospora</taxon>
    </lineage>
</organism>
<evidence type="ECO:0000256" key="1">
    <source>
        <dbReference type="SAM" id="Coils"/>
    </source>
</evidence>
<accession>A0ABV9HDZ1</accession>
<keyword evidence="1" id="KW-0175">Coiled coil</keyword>
<dbReference type="EMBL" id="JBHSFI010000003">
    <property type="protein sequence ID" value="MFC4628194.1"/>
    <property type="molecule type" value="Genomic_DNA"/>
</dbReference>
<sequence>MPDLVVTSIAVDDAATQLKSVLEELKGMDAMWDGGDIWGHRTVKNAMDDFIDSWWVKREKLQSNLEDLQKKMEQAAETWNNTEIELAKSLESDEP</sequence>
<feature type="coiled-coil region" evidence="1">
    <location>
        <begin position="58"/>
        <end position="85"/>
    </location>
</feature>